<protein>
    <recommendedName>
        <fullName evidence="20">Extended synaptotagmin-2</fullName>
    </recommendedName>
</protein>
<dbReference type="PROSITE" id="PS50004">
    <property type="entry name" value="C2"/>
    <property type="match status" value="3"/>
</dbReference>
<dbReference type="GO" id="GO:0061817">
    <property type="term" value="P:endoplasmic reticulum-plasma membrane tethering"/>
    <property type="evidence" value="ECO:0007669"/>
    <property type="project" value="InterPro"/>
</dbReference>
<dbReference type="Pfam" id="PF17047">
    <property type="entry name" value="SMP_LBD"/>
    <property type="match status" value="2"/>
</dbReference>
<evidence type="ECO:0000256" key="13">
    <source>
        <dbReference type="ARBA" id="ARBA00023121"/>
    </source>
</evidence>
<evidence type="ECO:0000259" key="17">
    <source>
        <dbReference type="PROSITE" id="PS51847"/>
    </source>
</evidence>
<evidence type="ECO:0000256" key="14">
    <source>
        <dbReference type="ARBA" id="ARBA00023136"/>
    </source>
</evidence>
<dbReference type="SUPFAM" id="SSF49562">
    <property type="entry name" value="C2 domain (Calcium/lipid-binding domain, CaLB)"/>
    <property type="match status" value="4"/>
</dbReference>
<dbReference type="GO" id="GO:0006869">
    <property type="term" value="P:lipid transport"/>
    <property type="evidence" value="ECO:0007669"/>
    <property type="project" value="UniProtKB-KW"/>
</dbReference>
<evidence type="ECO:0000256" key="9">
    <source>
        <dbReference type="ARBA" id="ARBA00022824"/>
    </source>
</evidence>
<dbReference type="CDD" id="cd04030">
    <property type="entry name" value="C2C_KIAA1228"/>
    <property type="match status" value="1"/>
</dbReference>
<dbReference type="InterPro" id="IPR035892">
    <property type="entry name" value="C2_domain_sf"/>
</dbReference>
<dbReference type="Gene3D" id="2.60.40.150">
    <property type="entry name" value="C2 domain"/>
    <property type="match status" value="4"/>
</dbReference>
<dbReference type="FunFam" id="2.60.40.150:FF:000025">
    <property type="entry name" value="Extended synaptotagmin 2"/>
    <property type="match status" value="1"/>
</dbReference>
<feature type="domain" description="C2" evidence="16">
    <location>
        <begin position="609"/>
        <end position="780"/>
    </location>
</feature>
<comment type="similarity">
    <text evidence="3">Belongs to the extended synaptotagmin family.</text>
</comment>
<comment type="subcellular location">
    <subcellularLocation>
        <location evidence="1">Cell membrane</location>
        <topology evidence="1">Peripheral membrane protein</topology>
    </subcellularLocation>
    <subcellularLocation>
        <location evidence="2">Endoplasmic reticulum membrane</location>
        <topology evidence="2">Multi-pass membrane protein</topology>
    </subcellularLocation>
</comment>
<evidence type="ECO:0000256" key="8">
    <source>
        <dbReference type="ARBA" id="ARBA00022737"/>
    </source>
</evidence>
<keyword evidence="10" id="KW-0106">Calcium</keyword>
<keyword evidence="14" id="KW-0472">Membrane</keyword>
<evidence type="ECO:0000256" key="3">
    <source>
        <dbReference type="ARBA" id="ARBA00005867"/>
    </source>
</evidence>
<dbReference type="Proteomes" id="UP001177744">
    <property type="component" value="Unassembled WGS sequence"/>
</dbReference>
<evidence type="ECO:0000256" key="2">
    <source>
        <dbReference type="ARBA" id="ARBA00004477"/>
    </source>
</evidence>
<evidence type="ECO:0000313" key="19">
    <source>
        <dbReference type="Proteomes" id="UP001177744"/>
    </source>
</evidence>
<feature type="compositionally biased region" description="Polar residues" evidence="15">
    <location>
        <begin position="555"/>
        <end position="567"/>
    </location>
</feature>
<dbReference type="GO" id="GO:0005886">
    <property type="term" value="C:plasma membrane"/>
    <property type="evidence" value="ECO:0007669"/>
    <property type="project" value="UniProtKB-SubCell"/>
</dbReference>
<dbReference type="GO" id="GO:0005544">
    <property type="term" value="F:calcium-dependent phospholipid binding"/>
    <property type="evidence" value="ECO:0007669"/>
    <property type="project" value="TreeGrafter"/>
</dbReference>
<dbReference type="CDD" id="cd08391">
    <property type="entry name" value="C2A_C2C_Synaptotagmin_like"/>
    <property type="match status" value="1"/>
</dbReference>
<keyword evidence="8" id="KW-0677">Repeat</keyword>
<dbReference type="InterPro" id="IPR037733">
    <property type="entry name" value="Ext_Synaptotagmin_C2A"/>
</dbReference>
<sequence length="793" mass="88935">MWPFICQFIEKLFRETIEPAVRGANTHLSTFSFTRVDVGQQPLRINGVKVYTENVDKRQIILDLQIRLLVYALQVCGDEENVIQNFFFASFVGNCEIDLEIKRYFCRAGVQSIQIHGTMRVILEPLIGDMPLVGALSIFFLRKPLLEINWTGLTNLLDIPGLNGLSDTIILDIISNYLVLPNRITVPLVSEVQIAQLRFPIPKGVLRIHFIEAQDLQGKDTYLKGLVKGKSDPYGVIRVGNQIFQSKVIKENLSPKWNEVYEALVHEHPGQELEIELFDEDPDKDDFLGSLLIDLAEVEKERLLDEWFTLDEVPRGKLHLKLEWLTLTPHAAHLDQVLTDIRADKDQANDGLSSSLLILYLDSARNLPSGKKMNSNPSPLVQMSVGHKAQESKIRYKTNEPVWEENFTFFIHNPKCQALEVEVKDEQHQCCLGNLRIPLGRLLTSDDMTMNQRFQLSNSGPNSTLKMKVALRVLHLEKQERSPDHQHSAQVKRPSVSRGGRKVSVRSQASVPPGTGDSSPAPPTPVLGGGAKPSMEDRAQPAEASPQGPRDLGRSASSLHGSTTGSPSHIFIKEPTPSIASDISLPITTQELRQRLRQLENGTTLGQSPLGQIQLTIRHSSQRNKLVVVVHACRNLIAFSEDGSDPYVRMYLLPDKRRSGRRKTHVSKKTLNPVFDQRPQTSSTRTLFYDKKWVVWSGLVGRNVMLSYDKLQPDDGETEGRASFSVSFEFSVSLPEVQRRTLDVAVKNSGGFLSKDKGLLGKVLVALASEELAKGWTQWYDLTEDGTRPHVVT</sequence>
<dbReference type="Pfam" id="PF00168">
    <property type="entry name" value="C2"/>
    <property type="match status" value="4"/>
</dbReference>
<keyword evidence="4" id="KW-0813">Transport</keyword>
<comment type="caution">
    <text evidence="18">The sequence shown here is derived from an EMBL/GenBank/DDBJ whole genome shotgun (WGS) entry which is preliminary data.</text>
</comment>
<evidence type="ECO:0008006" key="20">
    <source>
        <dbReference type="Google" id="ProtNLM"/>
    </source>
</evidence>
<feature type="domain" description="C2" evidence="16">
    <location>
        <begin position="333"/>
        <end position="458"/>
    </location>
</feature>
<dbReference type="InterPro" id="IPR000008">
    <property type="entry name" value="C2_dom"/>
</dbReference>
<evidence type="ECO:0000256" key="5">
    <source>
        <dbReference type="ARBA" id="ARBA00022475"/>
    </source>
</evidence>
<feature type="domain" description="SMP-LTD" evidence="17">
    <location>
        <begin position="1"/>
        <end position="189"/>
    </location>
</feature>
<keyword evidence="12" id="KW-0445">Lipid transport</keyword>
<accession>A0AA40LJ05</accession>
<name>A0AA40LJ05_CNENI</name>
<evidence type="ECO:0000259" key="16">
    <source>
        <dbReference type="PROSITE" id="PS50004"/>
    </source>
</evidence>
<evidence type="ECO:0000256" key="6">
    <source>
        <dbReference type="ARBA" id="ARBA00022692"/>
    </source>
</evidence>
<keyword evidence="6" id="KW-0812">Transmembrane</keyword>
<evidence type="ECO:0000256" key="11">
    <source>
        <dbReference type="ARBA" id="ARBA00022989"/>
    </source>
</evidence>
<keyword evidence="19" id="KW-1185">Reference proteome</keyword>
<dbReference type="InterPro" id="IPR039010">
    <property type="entry name" value="Synaptotagmin_SMP"/>
</dbReference>
<dbReference type="FunFam" id="2.60.40.150:FF:000091">
    <property type="entry name" value="Extended synaptotagmin 2"/>
    <property type="match status" value="1"/>
</dbReference>
<evidence type="ECO:0000313" key="18">
    <source>
        <dbReference type="EMBL" id="KAK1335311.1"/>
    </source>
</evidence>
<dbReference type="PANTHER" id="PTHR45761:SF2">
    <property type="entry name" value="EXTENDED SYNAPTOTAGMIN-2"/>
    <property type="match status" value="1"/>
</dbReference>
<proteinExistence type="inferred from homology"/>
<evidence type="ECO:0000256" key="12">
    <source>
        <dbReference type="ARBA" id="ARBA00023055"/>
    </source>
</evidence>
<dbReference type="PANTHER" id="PTHR45761">
    <property type="entry name" value="EXTENDED SYNAPTOTAGMIN-LIKE PROTEIN 2, ISOFORM C"/>
    <property type="match status" value="1"/>
</dbReference>
<organism evidence="18 19">
    <name type="scientific">Cnephaeus nilssonii</name>
    <name type="common">Northern bat</name>
    <name type="synonym">Eptesicus nilssonii</name>
    <dbReference type="NCBI Taxonomy" id="3371016"/>
    <lineage>
        <taxon>Eukaryota</taxon>
        <taxon>Metazoa</taxon>
        <taxon>Chordata</taxon>
        <taxon>Craniata</taxon>
        <taxon>Vertebrata</taxon>
        <taxon>Euteleostomi</taxon>
        <taxon>Mammalia</taxon>
        <taxon>Eutheria</taxon>
        <taxon>Laurasiatheria</taxon>
        <taxon>Chiroptera</taxon>
        <taxon>Yangochiroptera</taxon>
        <taxon>Vespertilionidae</taxon>
        <taxon>Cnephaeus</taxon>
    </lineage>
</organism>
<gene>
    <name evidence="18" type="ORF">QTO34_004896</name>
</gene>
<dbReference type="CDD" id="cd04050">
    <property type="entry name" value="C2B_Synaptotagmin-like"/>
    <property type="match status" value="1"/>
</dbReference>
<keyword evidence="13" id="KW-0446">Lipid-binding</keyword>
<dbReference type="PROSITE" id="PS51847">
    <property type="entry name" value="SMP"/>
    <property type="match status" value="1"/>
</dbReference>
<dbReference type="AlphaFoldDB" id="A0AA40LJ05"/>
<dbReference type="InterPro" id="IPR037752">
    <property type="entry name" value="C2C_KIAA1228"/>
</dbReference>
<dbReference type="InterPro" id="IPR031468">
    <property type="entry name" value="SMP_LBD"/>
</dbReference>
<dbReference type="GO" id="GO:0005509">
    <property type="term" value="F:calcium ion binding"/>
    <property type="evidence" value="ECO:0007669"/>
    <property type="project" value="TreeGrafter"/>
</dbReference>
<dbReference type="EMBL" id="JAULJE010000014">
    <property type="protein sequence ID" value="KAK1335311.1"/>
    <property type="molecule type" value="Genomic_DNA"/>
</dbReference>
<evidence type="ECO:0000256" key="4">
    <source>
        <dbReference type="ARBA" id="ARBA00022448"/>
    </source>
</evidence>
<evidence type="ECO:0000256" key="15">
    <source>
        <dbReference type="SAM" id="MobiDB-lite"/>
    </source>
</evidence>
<feature type="domain" description="C2" evidence="16">
    <location>
        <begin position="188"/>
        <end position="308"/>
    </location>
</feature>
<keyword evidence="5" id="KW-1003">Cell membrane</keyword>
<dbReference type="GO" id="GO:0035091">
    <property type="term" value="F:phosphatidylinositol binding"/>
    <property type="evidence" value="ECO:0007669"/>
    <property type="project" value="TreeGrafter"/>
</dbReference>
<dbReference type="SMART" id="SM00239">
    <property type="entry name" value="C2"/>
    <property type="match status" value="3"/>
</dbReference>
<dbReference type="InterPro" id="IPR051634">
    <property type="entry name" value="Extended_Synaptotagmin"/>
</dbReference>
<feature type="compositionally biased region" description="Basic and acidic residues" evidence="15">
    <location>
        <begin position="478"/>
        <end position="487"/>
    </location>
</feature>
<evidence type="ECO:0000256" key="10">
    <source>
        <dbReference type="ARBA" id="ARBA00022837"/>
    </source>
</evidence>
<reference evidence="18" key="1">
    <citation type="submission" date="2023-06" db="EMBL/GenBank/DDBJ databases">
        <title>Reference genome for the Northern bat (Eptesicus nilssonii), a most northern bat species.</title>
        <authorList>
            <person name="Laine V.N."/>
            <person name="Pulliainen A.T."/>
            <person name="Lilley T.M."/>
        </authorList>
    </citation>
    <scope>NUCLEOTIDE SEQUENCE</scope>
    <source>
        <strain evidence="18">BLF_Eptnil</strain>
        <tissue evidence="18">Kidney</tissue>
    </source>
</reference>
<evidence type="ECO:0000256" key="1">
    <source>
        <dbReference type="ARBA" id="ARBA00004202"/>
    </source>
</evidence>
<keyword evidence="11" id="KW-1133">Transmembrane helix</keyword>
<keyword evidence="9" id="KW-0256">Endoplasmic reticulum</keyword>
<dbReference type="GO" id="GO:0031210">
    <property type="term" value="F:phosphatidylcholine binding"/>
    <property type="evidence" value="ECO:0007669"/>
    <property type="project" value="TreeGrafter"/>
</dbReference>
<keyword evidence="7" id="KW-0479">Metal-binding</keyword>
<dbReference type="GO" id="GO:0005789">
    <property type="term" value="C:endoplasmic reticulum membrane"/>
    <property type="evidence" value="ECO:0007669"/>
    <property type="project" value="UniProtKB-SubCell"/>
</dbReference>
<dbReference type="GO" id="GO:0008429">
    <property type="term" value="F:phosphatidylethanolamine binding"/>
    <property type="evidence" value="ECO:0007669"/>
    <property type="project" value="TreeGrafter"/>
</dbReference>
<dbReference type="InterPro" id="IPR037749">
    <property type="entry name" value="Ext_Synaptotagmin_C2B"/>
</dbReference>
<evidence type="ECO:0000256" key="7">
    <source>
        <dbReference type="ARBA" id="ARBA00022723"/>
    </source>
</evidence>
<feature type="region of interest" description="Disordered" evidence="15">
    <location>
        <begin position="478"/>
        <end position="573"/>
    </location>
</feature>